<dbReference type="Pfam" id="PF02982">
    <property type="entry name" value="Scytalone_dh"/>
    <property type="match status" value="1"/>
</dbReference>
<keyword evidence="2" id="KW-0456">Lyase</keyword>
<feature type="domain" description="Scytalone dehydratase-like" evidence="3">
    <location>
        <begin position="24"/>
        <end position="178"/>
    </location>
</feature>
<evidence type="ECO:0000313" key="5">
    <source>
        <dbReference type="Proteomes" id="UP001285354"/>
    </source>
</evidence>
<dbReference type="EMBL" id="JAUBYV010000001">
    <property type="protein sequence ID" value="KAK2629893.1"/>
    <property type="molecule type" value="Genomic_DNA"/>
</dbReference>
<dbReference type="InterPro" id="IPR049884">
    <property type="entry name" value="Scytalone_dh"/>
</dbReference>
<proteinExistence type="inferred from homology"/>
<dbReference type="Gene3D" id="3.10.450.50">
    <property type="match status" value="1"/>
</dbReference>
<organism evidence="4 5">
    <name type="scientific">Diplocarpon rosae</name>
    <dbReference type="NCBI Taxonomy" id="946125"/>
    <lineage>
        <taxon>Eukaryota</taxon>
        <taxon>Fungi</taxon>
        <taxon>Dikarya</taxon>
        <taxon>Ascomycota</taxon>
        <taxon>Pezizomycotina</taxon>
        <taxon>Leotiomycetes</taxon>
        <taxon>Helotiales</taxon>
        <taxon>Drepanopezizaceae</taxon>
        <taxon>Diplocarpon</taxon>
    </lineage>
</organism>
<reference evidence="4" key="1">
    <citation type="submission" date="2023-06" db="EMBL/GenBank/DDBJ databases">
        <title>Draft genome of Marssonina rosae.</title>
        <authorList>
            <person name="Cheng Q."/>
        </authorList>
    </citation>
    <scope>NUCLEOTIDE SEQUENCE</scope>
    <source>
        <strain evidence="4">R4</strain>
    </source>
</reference>
<evidence type="ECO:0000256" key="2">
    <source>
        <dbReference type="ARBA" id="ARBA00023239"/>
    </source>
</evidence>
<gene>
    <name evidence="4" type="ORF">QTJ16_000713</name>
</gene>
<keyword evidence="5" id="KW-1185">Reference proteome</keyword>
<evidence type="ECO:0000313" key="4">
    <source>
        <dbReference type="EMBL" id="KAK2629893.1"/>
    </source>
</evidence>
<protein>
    <recommendedName>
        <fullName evidence="3">Scytalone dehydratase-like domain-containing protein</fullName>
    </recommendedName>
</protein>
<name>A0AAD9T6N5_9HELO</name>
<accession>A0AAD9T6N5</accession>
<sequence>MSPSPTSASETQPSSGLWQSKKKISFDDYAMLQSLVFDWADSYDAKDWERLRSILAPTLHVDYTSIGKPCLWPQLSAADFMRMVTSERFLGNACLQTQHMLGAHYYERISDTQIIGHHQIRAAHQLYTSPDRTAVKLKGHVHASNVHFYTSVDGVWKFAGLKPTVRWSEHEFEKVFTGMDEEPRALAGQVGAASTTDEDVVVPVSGEGGGELKDPVVVSVSALDPIDVAG</sequence>
<dbReference type="GO" id="GO:0016829">
    <property type="term" value="F:lyase activity"/>
    <property type="evidence" value="ECO:0007669"/>
    <property type="project" value="UniProtKB-KW"/>
</dbReference>
<dbReference type="Proteomes" id="UP001285354">
    <property type="component" value="Unassembled WGS sequence"/>
</dbReference>
<evidence type="ECO:0000259" key="3">
    <source>
        <dbReference type="Pfam" id="PF02982"/>
    </source>
</evidence>
<dbReference type="SUPFAM" id="SSF54427">
    <property type="entry name" value="NTF2-like"/>
    <property type="match status" value="1"/>
</dbReference>
<dbReference type="InterPro" id="IPR032710">
    <property type="entry name" value="NTF2-like_dom_sf"/>
</dbReference>
<evidence type="ECO:0000256" key="1">
    <source>
        <dbReference type="ARBA" id="ARBA00008584"/>
    </source>
</evidence>
<comment type="caution">
    <text evidence="4">The sequence shown here is derived from an EMBL/GenBank/DDBJ whole genome shotgun (WGS) entry which is preliminary data.</text>
</comment>
<comment type="similarity">
    <text evidence="1">Belongs to the scytalone dehydratase family.</text>
</comment>
<dbReference type="AlphaFoldDB" id="A0AAD9T6N5"/>